<dbReference type="AlphaFoldDB" id="A0A381WJD7"/>
<sequence>MVVVTNSSPADVHKYWYVQYGGVGNSSYNESWSGCHFNNGQRDNDATGQSQGGGYIWPGSQNQSKDIPSGAYYHDSSAGCAQGIMHLYNFASTTYYKRWYCIWKSFSAYDHRQEGVAWQSGQCQTTTAIDKFRLKWADHHTGNEDTGISNMDIVVQLYGIE</sequence>
<accession>A0A381WJD7</accession>
<reference evidence="1" key="1">
    <citation type="submission" date="2018-05" db="EMBL/GenBank/DDBJ databases">
        <authorList>
            <person name="Lanie J.A."/>
            <person name="Ng W.-L."/>
            <person name="Kazmierczak K.M."/>
            <person name="Andrzejewski T.M."/>
            <person name="Davidsen T.M."/>
            <person name="Wayne K.J."/>
            <person name="Tettelin H."/>
            <person name="Glass J.I."/>
            <person name="Rusch D."/>
            <person name="Podicherti R."/>
            <person name="Tsui H.-C.T."/>
            <person name="Winkler M.E."/>
        </authorList>
    </citation>
    <scope>NUCLEOTIDE SEQUENCE</scope>
</reference>
<organism evidence="1">
    <name type="scientific">marine metagenome</name>
    <dbReference type="NCBI Taxonomy" id="408172"/>
    <lineage>
        <taxon>unclassified sequences</taxon>
        <taxon>metagenomes</taxon>
        <taxon>ecological metagenomes</taxon>
    </lineage>
</organism>
<gene>
    <name evidence="1" type="ORF">METZ01_LOCUS105470</name>
</gene>
<protein>
    <submittedName>
        <fullName evidence="1">Uncharacterized protein</fullName>
    </submittedName>
</protein>
<proteinExistence type="predicted"/>
<name>A0A381WJD7_9ZZZZ</name>
<dbReference type="EMBL" id="UINC01011993">
    <property type="protein sequence ID" value="SVA52616.1"/>
    <property type="molecule type" value="Genomic_DNA"/>
</dbReference>
<evidence type="ECO:0000313" key="1">
    <source>
        <dbReference type="EMBL" id="SVA52616.1"/>
    </source>
</evidence>